<reference evidence="1 2" key="1">
    <citation type="submission" date="2019-02" db="EMBL/GenBank/DDBJ databases">
        <authorList>
            <person name="Goldberg S.R."/>
            <person name="Haltli B.A."/>
            <person name="Correa H."/>
            <person name="Russell K.G."/>
        </authorList>
    </citation>
    <scope>NUCLEOTIDE SEQUENCE [LARGE SCALE GENOMIC DNA]</scope>
    <source>
        <strain evidence="1 2">JCM 16186</strain>
    </source>
</reference>
<dbReference type="RefSeq" id="WP_155170753.1">
    <property type="nucleotide sequence ID" value="NZ_BAAAFL010000068.1"/>
</dbReference>
<sequence>MELAVTSPLLFNLIHFFMLTPNGQSPCQKSELTNASAGTRHVSENYRTLSPIQADFISHLEFHGIDDLIRSLKMIHDFALYHTDLCFDKEEKSALYDLKILWESLERLGRC</sequence>
<protein>
    <submittedName>
        <fullName evidence="1">Uncharacterized protein</fullName>
    </submittedName>
</protein>
<name>A0ABW9RKU5_9BACT</name>
<dbReference type="Proteomes" id="UP000798808">
    <property type="component" value="Unassembled WGS sequence"/>
</dbReference>
<comment type="caution">
    <text evidence="1">The sequence shown here is derived from an EMBL/GenBank/DDBJ whole genome shotgun (WGS) entry which is preliminary data.</text>
</comment>
<accession>A0ABW9RKU5</accession>
<gene>
    <name evidence="1" type="ORF">E1163_07130</name>
</gene>
<organism evidence="1 2">
    <name type="scientific">Fulvivirga kasyanovii</name>
    <dbReference type="NCBI Taxonomy" id="396812"/>
    <lineage>
        <taxon>Bacteria</taxon>
        <taxon>Pseudomonadati</taxon>
        <taxon>Bacteroidota</taxon>
        <taxon>Cytophagia</taxon>
        <taxon>Cytophagales</taxon>
        <taxon>Fulvivirgaceae</taxon>
        <taxon>Fulvivirga</taxon>
    </lineage>
</organism>
<keyword evidence="2" id="KW-1185">Reference proteome</keyword>
<dbReference type="EMBL" id="SMLW01000445">
    <property type="protein sequence ID" value="MTI24713.1"/>
    <property type="molecule type" value="Genomic_DNA"/>
</dbReference>
<proteinExistence type="predicted"/>
<evidence type="ECO:0000313" key="2">
    <source>
        <dbReference type="Proteomes" id="UP000798808"/>
    </source>
</evidence>
<evidence type="ECO:0000313" key="1">
    <source>
        <dbReference type="EMBL" id="MTI24713.1"/>
    </source>
</evidence>